<protein>
    <submittedName>
        <fullName evidence="4">Dihydrodipicolinate synthase family protein</fullName>
    </submittedName>
</protein>
<name>A0ABT2UD25_9BACL</name>
<organism evidence="4 5">
    <name type="scientific">Paenibacillus baimaensis</name>
    <dbReference type="NCBI Taxonomy" id="2982185"/>
    <lineage>
        <taxon>Bacteria</taxon>
        <taxon>Bacillati</taxon>
        <taxon>Bacillota</taxon>
        <taxon>Bacilli</taxon>
        <taxon>Bacillales</taxon>
        <taxon>Paenibacillaceae</taxon>
        <taxon>Paenibacillus</taxon>
    </lineage>
</organism>
<dbReference type="RefSeq" id="WP_262683920.1">
    <property type="nucleotide sequence ID" value="NZ_JAOQIO010000024.1"/>
</dbReference>
<sequence>MIQNHPSAASFKGVFSLLLTPFTANGAIDWNTYDKYVDWQLSKQPDGLFAVCGSSEMKWLSLEEKLELAKRAAQRSGKIPVIATANLNPDVSKHASEIAEMSETGISGIVLTPPSGMGEDQSKLGDYFASLLEGCQLPVIVYEWPHVTPYLIDPQVFGKLADLGLTGIKDTTCTLEGIQSKIQMASQSVVYQANTPFMLDAIRMGAQGIMAITTASAAGLVVDFWQKATHNHPDAEVLHQHLVYLDAILRLGYPATAKHLAVCQGIPFDLYTRWPVTLKNEALKAIEIWYNYAKRLELLY</sequence>
<comment type="similarity">
    <text evidence="1 3">Belongs to the DapA family.</text>
</comment>
<dbReference type="Pfam" id="PF00701">
    <property type="entry name" value="DHDPS"/>
    <property type="match status" value="1"/>
</dbReference>
<evidence type="ECO:0000256" key="2">
    <source>
        <dbReference type="ARBA" id="ARBA00023239"/>
    </source>
</evidence>
<dbReference type="CDD" id="cd00408">
    <property type="entry name" value="DHDPS-like"/>
    <property type="match status" value="1"/>
</dbReference>
<dbReference type="SUPFAM" id="SSF51569">
    <property type="entry name" value="Aldolase"/>
    <property type="match status" value="1"/>
</dbReference>
<evidence type="ECO:0000313" key="5">
    <source>
        <dbReference type="Proteomes" id="UP001652445"/>
    </source>
</evidence>
<dbReference type="PIRSF" id="PIRSF001365">
    <property type="entry name" value="DHDPS"/>
    <property type="match status" value="1"/>
</dbReference>
<dbReference type="Proteomes" id="UP001652445">
    <property type="component" value="Unassembled WGS sequence"/>
</dbReference>
<gene>
    <name evidence="4" type="ORF">OB236_10355</name>
</gene>
<reference evidence="4 5" key="1">
    <citation type="submission" date="2022-09" db="EMBL/GenBank/DDBJ databases">
        <authorList>
            <person name="Han X.L."/>
            <person name="Wang Q."/>
            <person name="Lu T."/>
        </authorList>
    </citation>
    <scope>NUCLEOTIDE SEQUENCE [LARGE SCALE GENOMIC DNA]</scope>
    <source>
        <strain evidence="4 5">WQ 127069</strain>
    </source>
</reference>
<dbReference type="EMBL" id="JAOQIO010000024">
    <property type="protein sequence ID" value="MCU6792530.1"/>
    <property type="molecule type" value="Genomic_DNA"/>
</dbReference>
<comment type="caution">
    <text evidence="4">The sequence shown here is derived from an EMBL/GenBank/DDBJ whole genome shotgun (WGS) entry which is preliminary data.</text>
</comment>
<dbReference type="PANTHER" id="PTHR12128:SF66">
    <property type="entry name" value="4-HYDROXY-2-OXOGLUTARATE ALDOLASE, MITOCHONDRIAL"/>
    <property type="match status" value="1"/>
</dbReference>
<evidence type="ECO:0000313" key="4">
    <source>
        <dbReference type="EMBL" id="MCU6792530.1"/>
    </source>
</evidence>
<proteinExistence type="inferred from homology"/>
<evidence type="ECO:0000256" key="3">
    <source>
        <dbReference type="PIRNR" id="PIRNR001365"/>
    </source>
</evidence>
<accession>A0ABT2UD25</accession>
<dbReference type="InterPro" id="IPR013785">
    <property type="entry name" value="Aldolase_TIM"/>
</dbReference>
<keyword evidence="5" id="KW-1185">Reference proteome</keyword>
<dbReference type="PANTHER" id="PTHR12128">
    <property type="entry name" value="DIHYDRODIPICOLINATE SYNTHASE"/>
    <property type="match status" value="1"/>
</dbReference>
<dbReference type="Gene3D" id="3.20.20.70">
    <property type="entry name" value="Aldolase class I"/>
    <property type="match status" value="1"/>
</dbReference>
<dbReference type="InterPro" id="IPR002220">
    <property type="entry name" value="DapA-like"/>
</dbReference>
<evidence type="ECO:0000256" key="1">
    <source>
        <dbReference type="ARBA" id="ARBA00007592"/>
    </source>
</evidence>
<dbReference type="SMART" id="SM01130">
    <property type="entry name" value="DHDPS"/>
    <property type="match status" value="1"/>
</dbReference>
<keyword evidence="2 3" id="KW-0456">Lyase</keyword>